<dbReference type="RefSeq" id="WP_084045492.1">
    <property type="nucleotide sequence ID" value="NZ_FWWU01000003.1"/>
</dbReference>
<sequence>MKGYRHNAALTGGGLYDAGAWVPRGGEEIGVGWNIFTRVFAAPGGVIYGVMPNGNLKWYWHLAYRTGGGLYEAGAWDPRGGKVVGTGWNGFTQLAAGKNRVIAVHRTRVPLNLAARGVENTFCILHSVS</sequence>
<dbReference type="STRING" id="695939.SAMN00790413_05885"/>
<dbReference type="Proteomes" id="UP000192582">
    <property type="component" value="Unassembled WGS sequence"/>
</dbReference>
<dbReference type="InterPro" id="IPR036813">
    <property type="entry name" value="Tachylectin2_sf"/>
</dbReference>
<accession>A0A1W1UE60</accession>
<dbReference type="Pfam" id="PF14517">
    <property type="entry name" value="Tachylectin"/>
    <property type="match status" value="1"/>
</dbReference>
<dbReference type="AlphaFoldDB" id="A0A1W1UE60"/>
<evidence type="ECO:0000259" key="1">
    <source>
        <dbReference type="Pfam" id="PF14517"/>
    </source>
</evidence>
<gene>
    <name evidence="2" type="ORF">SAMN00790413_05885</name>
</gene>
<evidence type="ECO:0000313" key="2">
    <source>
        <dbReference type="EMBL" id="SMB79322.1"/>
    </source>
</evidence>
<name>A0A1W1UE60_9DEIO</name>
<dbReference type="InterPro" id="IPR023294">
    <property type="entry name" value="Tachylectin2"/>
</dbReference>
<keyword evidence="3" id="KW-1185">Reference proteome</keyword>
<protein>
    <submittedName>
        <fullName evidence="2">Tachylectin</fullName>
    </submittedName>
</protein>
<reference evidence="2 3" key="1">
    <citation type="submission" date="2017-04" db="EMBL/GenBank/DDBJ databases">
        <authorList>
            <person name="Afonso C.L."/>
            <person name="Miller P.J."/>
            <person name="Scott M.A."/>
            <person name="Spackman E."/>
            <person name="Goraichik I."/>
            <person name="Dimitrov K.M."/>
            <person name="Suarez D.L."/>
            <person name="Swayne D.E."/>
        </authorList>
    </citation>
    <scope>NUCLEOTIDE SEQUENCE [LARGE SCALE GENOMIC DNA]</scope>
    <source>
        <strain evidence="2 3">KR-140</strain>
    </source>
</reference>
<dbReference type="Gene3D" id="2.115.10.10">
    <property type="entry name" value="Tachylectin 2"/>
    <property type="match status" value="1"/>
</dbReference>
<organism evidence="2 3">
    <name type="scientific">Deinococcus hopiensis KR-140</name>
    <dbReference type="NCBI Taxonomy" id="695939"/>
    <lineage>
        <taxon>Bacteria</taxon>
        <taxon>Thermotogati</taxon>
        <taxon>Deinococcota</taxon>
        <taxon>Deinococci</taxon>
        <taxon>Deinococcales</taxon>
        <taxon>Deinococcaceae</taxon>
        <taxon>Deinococcus</taxon>
    </lineage>
</organism>
<feature type="domain" description="Tachylectin 2" evidence="1">
    <location>
        <begin position="20"/>
        <end position="102"/>
    </location>
</feature>
<evidence type="ECO:0000313" key="3">
    <source>
        <dbReference type="Proteomes" id="UP000192582"/>
    </source>
</evidence>
<dbReference type="EMBL" id="FWWU01000003">
    <property type="protein sequence ID" value="SMB79322.1"/>
    <property type="molecule type" value="Genomic_DNA"/>
</dbReference>
<proteinExistence type="predicted"/>
<dbReference type="SUPFAM" id="SSF50934">
    <property type="entry name" value="Tachylectin-2"/>
    <property type="match status" value="1"/>
</dbReference>